<feature type="domain" description="Leucine-binding protein" evidence="6">
    <location>
        <begin position="42"/>
        <end position="376"/>
    </location>
</feature>
<dbReference type="CDD" id="cd06333">
    <property type="entry name" value="PBP1_ABC_RPA1789-like"/>
    <property type="match status" value="1"/>
</dbReference>
<dbReference type="Pfam" id="PF13458">
    <property type="entry name" value="Peripla_BP_6"/>
    <property type="match status" value="1"/>
</dbReference>
<evidence type="ECO:0000256" key="1">
    <source>
        <dbReference type="ARBA" id="ARBA00010062"/>
    </source>
</evidence>
<keyword evidence="2" id="KW-0813">Transport</keyword>
<dbReference type="EMBL" id="JACORU010000015">
    <property type="protein sequence ID" value="MBC5768127.1"/>
    <property type="molecule type" value="Genomic_DNA"/>
</dbReference>
<comment type="similarity">
    <text evidence="1">Belongs to the leucine-binding protein family.</text>
</comment>
<name>A0A923S8I4_9BURK</name>
<dbReference type="Gene3D" id="3.40.50.2300">
    <property type="match status" value="2"/>
</dbReference>
<comment type="caution">
    <text evidence="7">The sequence shown here is derived from an EMBL/GenBank/DDBJ whole genome shotgun (WGS) entry which is preliminary data.</text>
</comment>
<dbReference type="InterPro" id="IPR051010">
    <property type="entry name" value="BCAA_transport"/>
</dbReference>
<evidence type="ECO:0000313" key="7">
    <source>
        <dbReference type="EMBL" id="MBC5768127.1"/>
    </source>
</evidence>
<dbReference type="PANTHER" id="PTHR30483:SF38">
    <property type="entry name" value="BLR7848 PROTEIN"/>
    <property type="match status" value="1"/>
</dbReference>
<evidence type="ECO:0000256" key="3">
    <source>
        <dbReference type="ARBA" id="ARBA00022729"/>
    </source>
</evidence>
<keyword evidence="3 5" id="KW-0732">Signal</keyword>
<dbReference type="InterPro" id="IPR028082">
    <property type="entry name" value="Peripla_BP_I"/>
</dbReference>
<feature type="signal peptide" evidence="5">
    <location>
        <begin position="1"/>
        <end position="39"/>
    </location>
</feature>
<keyword evidence="8" id="KW-1185">Reference proteome</keyword>
<evidence type="ECO:0000259" key="6">
    <source>
        <dbReference type="Pfam" id="PF13458"/>
    </source>
</evidence>
<proteinExistence type="inferred from homology"/>
<dbReference type="AlphaFoldDB" id="A0A923S8I4"/>
<sequence>MKRTTHQETRAMAFQHRAGRLARGLALAATALLATAAQAQEPLRIGTFLSVTGPAAFLGDPELKTLELYVDRINAEGGVLGRKLQLVSYDDSGDAEKARTFAKRLIEQDKVDVIVGGTTTGTTMAAVPLAEQAGTPFISLAGAVPIIEPTKKWVFKTPHTDRMACEKIFADVQARKLTKVALISGSGGFDKSMRGECLKVASRYGVEFVADETYGATDTDMTAQLTKIKGSGAQAVLNAGFGQGPAIVTRNYRQVGLSLPLYQSHGVASHEYIKLSGPAAEGVRLPAAALLVSEILPANDPQKPVVSSYRKQYEDKFKSDVSTFGGHAYDGLMLAINAIKSAGSADKAKVRDALETTKGYVGTGGVVNMSANDHMGLDLTAFRMLEIRNGAWTLVK</sequence>
<dbReference type="Proteomes" id="UP000596827">
    <property type="component" value="Unassembled WGS sequence"/>
</dbReference>
<gene>
    <name evidence="7" type="ORF">H8R02_26925</name>
</gene>
<protein>
    <submittedName>
        <fullName evidence="7">ABC transporter substrate-binding protein</fullName>
    </submittedName>
</protein>
<dbReference type="PRINTS" id="PR00337">
    <property type="entry name" value="LEUILEVALBP"/>
</dbReference>
<dbReference type="InterPro" id="IPR000709">
    <property type="entry name" value="Leu_Ile_Val-bd"/>
</dbReference>
<evidence type="ECO:0000313" key="8">
    <source>
        <dbReference type="Proteomes" id="UP000596827"/>
    </source>
</evidence>
<organism evidence="7 8">
    <name type="scientific">Ramlibacter albus</name>
    <dbReference type="NCBI Taxonomy" id="2079448"/>
    <lineage>
        <taxon>Bacteria</taxon>
        <taxon>Pseudomonadati</taxon>
        <taxon>Pseudomonadota</taxon>
        <taxon>Betaproteobacteria</taxon>
        <taxon>Burkholderiales</taxon>
        <taxon>Comamonadaceae</taxon>
        <taxon>Ramlibacter</taxon>
    </lineage>
</organism>
<reference evidence="7" key="1">
    <citation type="submission" date="2020-08" db="EMBL/GenBank/DDBJ databases">
        <title>Ramlibacter sp. GTP1 16S ribosomal RNA gene genome sequencing and assembly.</title>
        <authorList>
            <person name="Kang M."/>
        </authorList>
    </citation>
    <scope>NUCLEOTIDE SEQUENCE</scope>
    <source>
        <strain evidence="7">GTP1</strain>
    </source>
</reference>
<dbReference type="SUPFAM" id="SSF53822">
    <property type="entry name" value="Periplasmic binding protein-like I"/>
    <property type="match status" value="1"/>
</dbReference>
<accession>A0A923S8I4</accession>
<feature type="chain" id="PRO_5036814579" evidence="5">
    <location>
        <begin position="40"/>
        <end position="396"/>
    </location>
</feature>
<dbReference type="InterPro" id="IPR028081">
    <property type="entry name" value="Leu-bd"/>
</dbReference>
<dbReference type="PANTHER" id="PTHR30483">
    <property type="entry name" value="LEUCINE-SPECIFIC-BINDING PROTEIN"/>
    <property type="match status" value="1"/>
</dbReference>
<evidence type="ECO:0000256" key="5">
    <source>
        <dbReference type="SAM" id="SignalP"/>
    </source>
</evidence>
<evidence type="ECO:0000256" key="4">
    <source>
        <dbReference type="ARBA" id="ARBA00022970"/>
    </source>
</evidence>
<evidence type="ECO:0000256" key="2">
    <source>
        <dbReference type="ARBA" id="ARBA00022448"/>
    </source>
</evidence>
<keyword evidence="4" id="KW-0029">Amino-acid transport</keyword>
<dbReference type="GO" id="GO:0006865">
    <property type="term" value="P:amino acid transport"/>
    <property type="evidence" value="ECO:0007669"/>
    <property type="project" value="UniProtKB-KW"/>
</dbReference>